<reference evidence="10" key="1">
    <citation type="journal article" date="2013" name="J. Plant Res.">
        <title>Effect of fungi and light on seed germination of three Opuntia species from semiarid lands of central Mexico.</title>
        <authorList>
            <person name="Delgado-Sanchez P."/>
            <person name="Jimenez-Bremont J.F."/>
            <person name="Guerrero-Gonzalez Mde L."/>
            <person name="Flores J."/>
        </authorList>
    </citation>
    <scope>NUCLEOTIDE SEQUENCE</scope>
    <source>
        <tissue evidence="10">Cladode</tissue>
    </source>
</reference>
<dbReference type="GO" id="GO:0019706">
    <property type="term" value="F:protein-cysteine S-palmitoyltransferase activity"/>
    <property type="evidence" value="ECO:0007669"/>
    <property type="project" value="UniProtKB-EC"/>
</dbReference>
<dbReference type="PANTHER" id="PTHR24161">
    <property type="entry name" value="ANK_REP_REGION DOMAIN-CONTAINING PROTEIN-RELATED"/>
    <property type="match status" value="1"/>
</dbReference>
<keyword evidence="6" id="KW-0040">ANK repeat</keyword>
<feature type="transmembrane region" description="Helical" evidence="8">
    <location>
        <begin position="95"/>
        <end position="118"/>
    </location>
</feature>
<dbReference type="Pfam" id="PF01529">
    <property type="entry name" value="DHHC"/>
    <property type="match status" value="1"/>
</dbReference>
<evidence type="ECO:0000256" key="5">
    <source>
        <dbReference type="ARBA" id="ARBA00022989"/>
    </source>
</evidence>
<evidence type="ECO:0000256" key="7">
    <source>
        <dbReference type="ARBA" id="ARBA00023136"/>
    </source>
</evidence>
<keyword evidence="8 10" id="KW-0012">Acyltransferase</keyword>
<dbReference type="PANTHER" id="PTHR24161:SF17">
    <property type="entry name" value="PALMITOYLTRANSFERASE"/>
    <property type="match status" value="1"/>
</dbReference>
<dbReference type="PROSITE" id="PS50216">
    <property type="entry name" value="DHHC"/>
    <property type="match status" value="1"/>
</dbReference>
<keyword evidence="5 8" id="KW-1133">Transmembrane helix</keyword>
<keyword evidence="7 8" id="KW-0472">Membrane</keyword>
<evidence type="ECO:0000256" key="3">
    <source>
        <dbReference type="ARBA" id="ARBA00022692"/>
    </source>
</evidence>
<comment type="domain">
    <text evidence="8">The DHHC domain is required for palmitoyltransferase activity.</text>
</comment>
<evidence type="ECO:0000256" key="8">
    <source>
        <dbReference type="RuleBase" id="RU079119"/>
    </source>
</evidence>
<keyword evidence="8 10" id="KW-0808">Transferase</keyword>
<dbReference type="InterPro" id="IPR001594">
    <property type="entry name" value="Palmitoyltrfase_DHHC"/>
</dbReference>
<evidence type="ECO:0000256" key="4">
    <source>
        <dbReference type="ARBA" id="ARBA00022737"/>
    </source>
</evidence>
<keyword evidence="4" id="KW-0677">Repeat</keyword>
<comment type="similarity">
    <text evidence="2 8">Belongs to the DHHC palmitoyltransferase family.</text>
</comment>
<accession>A0A7C9DPX7</accession>
<comment type="catalytic activity">
    <reaction evidence="8">
        <text>L-cysteinyl-[protein] + hexadecanoyl-CoA = S-hexadecanoyl-L-cysteinyl-[protein] + CoA</text>
        <dbReference type="Rhea" id="RHEA:36683"/>
        <dbReference type="Rhea" id="RHEA-COMP:10131"/>
        <dbReference type="Rhea" id="RHEA-COMP:11032"/>
        <dbReference type="ChEBI" id="CHEBI:29950"/>
        <dbReference type="ChEBI" id="CHEBI:57287"/>
        <dbReference type="ChEBI" id="CHEBI:57379"/>
        <dbReference type="ChEBI" id="CHEBI:74151"/>
        <dbReference type="EC" id="2.3.1.225"/>
    </reaction>
</comment>
<feature type="domain" description="Palmitoyltransferase DHHC" evidence="9">
    <location>
        <begin position="50"/>
        <end position="177"/>
    </location>
</feature>
<dbReference type="EMBL" id="GISG01155032">
    <property type="protein sequence ID" value="MBA4648262.1"/>
    <property type="molecule type" value="Transcribed_RNA"/>
</dbReference>
<evidence type="ECO:0000256" key="1">
    <source>
        <dbReference type="ARBA" id="ARBA00004127"/>
    </source>
</evidence>
<dbReference type="AlphaFoldDB" id="A0A7C9DPX7"/>
<feature type="transmembrane region" description="Helical" evidence="8">
    <location>
        <begin position="141"/>
        <end position="161"/>
    </location>
</feature>
<evidence type="ECO:0000313" key="10">
    <source>
        <dbReference type="EMBL" id="MBA4648262.1"/>
    </source>
</evidence>
<name>A0A7C9DPX7_OPUST</name>
<protein>
    <recommendedName>
        <fullName evidence="8">S-acyltransferase</fullName>
        <ecNumber evidence="8">2.3.1.225</ecNumber>
    </recommendedName>
    <alternativeName>
        <fullName evidence="8">Palmitoyltransferase</fullName>
    </alternativeName>
</protein>
<dbReference type="GO" id="GO:0000139">
    <property type="term" value="C:Golgi membrane"/>
    <property type="evidence" value="ECO:0007669"/>
    <property type="project" value="TreeGrafter"/>
</dbReference>
<evidence type="ECO:0000256" key="6">
    <source>
        <dbReference type="ARBA" id="ARBA00023043"/>
    </source>
</evidence>
<keyword evidence="3 8" id="KW-0812">Transmembrane</keyword>
<comment type="subcellular location">
    <subcellularLocation>
        <location evidence="1">Endomembrane system</location>
        <topology evidence="1">Multi-pass membrane protein</topology>
    </subcellularLocation>
</comment>
<evidence type="ECO:0000259" key="9">
    <source>
        <dbReference type="Pfam" id="PF01529"/>
    </source>
</evidence>
<proteinExistence type="inferred from homology"/>
<evidence type="ECO:0000256" key="2">
    <source>
        <dbReference type="ARBA" id="ARBA00008574"/>
    </source>
</evidence>
<reference evidence="10" key="2">
    <citation type="submission" date="2020-07" db="EMBL/GenBank/DDBJ databases">
        <authorList>
            <person name="Vera ALvarez R."/>
            <person name="Arias-Moreno D.M."/>
            <person name="Jimenez-Jacinto V."/>
            <person name="Jimenez-Bremont J.F."/>
            <person name="Swaminathan K."/>
            <person name="Moose S.P."/>
            <person name="Guerrero-Gonzalez M.L."/>
            <person name="Marino-Ramirez L."/>
            <person name="Landsman D."/>
            <person name="Rodriguez-Kessler M."/>
            <person name="Delgado-Sanchez P."/>
        </authorList>
    </citation>
    <scope>NUCLEOTIDE SEQUENCE</scope>
    <source>
        <tissue evidence="10">Cladode</tissue>
    </source>
</reference>
<sequence length="301" mass="33410">MLLGYFCVCSRKDPGYIKMNMRDAQNMKDDEPLLKSEIENPALVAGNWSQLCITCKIVRPLRAKHCSICDRCVEQFDHHCPWVSNCIGKKNKRDFLLFLLMEVAAMLIAGFVALTRIMTDPTAPSSFGAWLNHASAHHKGAFSFLIVDCFLLSGAAALAIVQASQISRNITTNEMANVMRYNYLKGPDGRFRNPYDHGARKNCSDFWIKGYNEDVECVDELAHDEGTGMMPMSTTSDMENGLVDSPQTNGNGHVVLNMNSNNSAIRHGPGYSHCNHHHNYGRTNGVPMGLGISNTRSHVAL</sequence>
<dbReference type="EC" id="2.3.1.225" evidence="8"/>
<organism evidence="10">
    <name type="scientific">Opuntia streptacantha</name>
    <name type="common">Prickly pear cactus</name>
    <name type="synonym">Opuntia cardona</name>
    <dbReference type="NCBI Taxonomy" id="393608"/>
    <lineage>
        <taxon>Eukaryota</taxon>
        <taxon>Viridiplantae</taxon>
        <taxon>Streptophyta</taxon>
        <taxon>Embryophyta</taxon>
        <taxon>Tracheophyta</taxon>
        <taxon>Spermatophyta</taxon>
        <taxon>Magnoliopsida</taxon>
        <taxon>eudicotyledons</taxon>
        <taxon>Gunneridae</taxon>
        <taxon>Pentapetalae</taxon>
        <taxon>Caryophyllales</taxon>
        <taxon>Cactineae</taxon>
        <taxon>Cactaceae</taxon>
        <taxon>Opuntioideae</taxon>
        <taxon>Opuntia</taxon>
    </lineage>
</organism>